<evidence type="ECO:0000256" key="3">
    <source>
        <dbReference type="ARBA" id="ARBA00007898"/>
    </source>
</evidence>
<dbReference type="Proteomes" id="UP000229674">
    <property type="component" value="Unassembled WGS sequence"/>
</dbReference>
<gene>
    <name evidence="13" type="ORF">CO020_00810</name>
</gene>
<dbReference type="GO" id="GO:0008658">
    <property type="term" value="F:penicillin binding"/>
    <property type="evidence" value="ECO:0007669"/>
    <property type="project" value="InterPro"/>
</dbReference>
<dbReference type="GO" id="GO:0008800">
    <property type="term" value="F:beta-lactamase activity"/>
    <property type="evidence" value="ECO:0007669"/>
    <property type="project" value="UniProtKB-EC"/>
</dbReference>
<evidence type="ECO:0000256" key="10">
    <source>
        <dbReference type="SAM" id="Phobius"/>
    </source>
</evidence>
<evidence type="ECO:0000256" key="9">
    <source>
        <dbReference type="SAM" id="MobiDB-lite"/>
    </source>
</evidence>
<evidence type="ECO:0000256" key="2">
    <source>
        <dbReference type="ARBA" id="ARBA00004370"/>
    </source>
</evidence>
<comment type="caution">
    <text evidence="13">The sequence shown here is derived from an EMBL/GenBank/DDBJ whole genome shotgun (WGS) entry which is preliminary data.</text>
</comment>
<dbReference type="Gene3D" id="3.40.710.10">
    <property type="entry name" value="DD-peptidase/beta-lactamase superfamily"/>
    <property type="match status" value="1"/>
</dbReference>
<keyword evidence="6" id="KW-0378">Hydrolase</keyword>
<feature type="domain" description="Penicillin-binding protein dimerisation" evidence="12">
    <location>
        <begin position="80"/>
        <end position="234"/>
    </location>
</feature>
<name>A0A2M8G177_9BACT</name>
<dbReference type="PANTHER" id="PTHR30627:SF6">
    <property type="entry name" value="BETA-LACTAMASE YBXI-RELATED"/>
    <property type="match status" value="1"/>
</dbReference>
<dbReference type="EMBL" id="PFQX01000035">
    <property type="protein sequence ID" value="PJC65405.1"/>
    <property type="molecule type" value="Genomic_DNA"/>
</dbReference>
<keyword evidence="7 10" id="KW-0472">Membrane</keyword>
<dbReference type="PANTHER" id="PTHR30627">
    <property type="entry name" value="PEPTIDOGLYCAN D,D-TRANSPEPTIDASE"/>
    <property type="match status" value="1"/>
</dbReference>
<dbReference type="InterPro" id="IPR012338">
    <property type="entry name" value="Beta-lactam/transpept-like"/>
</dbReference>
<evidence type="ECO:0000256" key="5">
    <source>
        <dbReference type="ARBA" id="ARBA00022729"/>
    </source>
</evidence>
<keyword evidence="8" id="KW-0046">Antibiotic resistance</keyword>
<dbReference type="GO" id="GO:0046677">
    <property type="term" value="P:response to antibiotic"/>
    <property type="evidence" value="ECO:0007669"/>
    <property type="project" value="UniProtKB-KW"/>
</dbReference>
<dbReference type="GO" id="GO:0005886">
    <property type="term" value="C:plasma membrane"/>
    <property type="evidence" value="ECO:0007669"/>
    <property type="project" value="TreeGrafter"/>
</dbReference>
<dbReference type="InterPro" id="IPR036138">
    <property type="entry name" value="PBP_dimer_sf"/>
</dbReference>
<keyword evidence="10" id="KW-0812">Transmembrane</keyword>
<proteinExistence type="inferred from homology"/>
<keyword evidence="5" id="KW-0732">Signal</keyword>
<dbReference type="InterPro" id="IPR005311">
    <property type="entry name" value="PBP_dimer"/>
</dbReference>
<sequence length="386" mass="41792">MARNYSRDRDLGFDETVADSAFPGLEHKEQPLQTRVFWGLLSIAILVSLSTILRLVALGATQHEHYAGLAAVNANEETTIIARRGVITDSYGKPLVGNKQAFSVFLNVAAMVKNGEEDKVLDAAENVLGLNRDEIYTKIKAVNLEEANDIPLARDISRDQDIAIESLNTSSLHIEYDYARTYTDGEVFSHVVGFVGQSDKDNSVKGRAGLEAYYDSELRGEDGVRMTPRNAKGVAQGPETIKPPIAGKDLTTTIDADFQKYFYARMLSGLQSLGRVSGVGLAVNPTSGAVIALLSFPSFDPDNVAASINNSNNPLFDRAVSGSYSPGSTIKPLVGVAALKEGVVTPDRKVFSPGYLLVPNPYDPSSSSRYLDWRYQGYVDLSSAIA</sequence>
<dbReference type="SUPFAM" id="SSF56519">
    <property type="entry name" value="Penicillin binding protein dimerisation domain"/>
    <property type="match status" value="1"/>
</dbReference>
<dbReference type="Pfam" id="PF03717">
    <property type="entry name" value="PBP_dimer"/>
    <property type="match status" value="1"/>
</dbReference>
<feature type="non-terminal residue" evidence="13">
    <location>
        <position position="386"/>
    </location>
</feature>
<feature type="domain" description="Penicillin-binding protein transpeptidase" evidence="11">
    <location>
        <begin position="280"/>
        <end position="361"/>
    </location>
</feature>
<dbReference type="Gene3D" id="3.90.1310.10">
    <property type="entry name" value="Penicillin-binding protein 2a (Domain 2)"/>
    <property type="match status" value="1"/>
</dbReference>
<organism evidence="13 14">
    <name type="scientific">Candidatus Colwellbacteria bacterium CG_4_9_14_0_2_um_filter_50_12</name>
    <dbReference type="NCBI Taxonomy" id="1974538"/>
    <lineage>
        <taxon>Bacteria</taxon>
        <taxon>Candidatus Colwelliibacteriota</taxon>
    </lineage>
</organism>
<evidence type="ECO:0000256" key="8">
    <source>
        <dbReference type="ARBA" id="ARBA00023251"/>
    </source>
</evidence>
<comment type="catalytic activity">
    <reaction evidence="1">
        <text>a beta-lactam + H2O = a substituted beta-amino acid</text>
        <dbReference type="Rhea" id="RHEA:20401"/>
        <dbReference type="ChEBI" id="CHEBI:15377"/>
        <dbReference type="ChEBI" id="CHEBI:35627"/>
        <dbReference type="ChEBI" id="CHEBI:140347"/>
        <dbReference type="EC" id="3.5.2.6"/>
    </reaction>
</comment>
<evidence type="ECO:0000256" key="6">
    <source>
        <dbReference type="ARBA" id="ARBA00022801"/>
    </source>
</evidence>
<accession>A0A2M8G177</accession>
<evidence type="ECO:0000256" key="4">
    <source>
        <dbReference type="ARBA" id="ARBA00012865"/>
    </source>
</evidence>
<comment type="subcellular location">
    <subcellularLocation>
        <location evidence="2">Membrane</location>
    </subcellularLocation>
</comment>
<evidence type="ECO:0000259" key="12">
    <source>
        <dbReference type="Pfam" id="PF03717"/>
    </source>
</evidence>
<dbReference type="InterPro" id="IPR050515">
    <property type="entry name" value="Beta-lactam/transpept"/>
</dbReference>
<evidence type="ECO:0000256" key="7">
    <source>
        <dbReference type="ARBA" id="ARBA00023136"/>
    </source>
</evidence>
<protein>
    <recommendedName>
        <fullName evidence="4">beta-lactamase</fullName>
        <ecNumber evidence="4">3.5.2.6</ecNumber>
    </recommendedName>
</protein>
<reference evidence="14" key="1">
    <citation type="submission" date="2017-09" db="EMBL/GenBank/DDBJ databases">
        <title>Depth-based differentiation of microbial function through sediment-hosted aquifers and enrichment of novel symbionts in the deep terrestrial subsurface.</title>
        <authorList>
            <person name="Probst A.J."/>
            <person name="Ladd B."/>
            <person name="Jarett J.K."/>
            <person name="Geller-Mcgrath D.E."/>
            <person name="Sieber C.M.K."/>
            <person name="Emerson J.B."/>
            <person name="Anantharaman K."/>
            <person name="Thomas B.C."/>
            <person name="Malmstrom R."/>
            <person name="Stieglmeier M."/>
            <person name="Klingl A."/>
            <person name="Woyke T."/>
            <person name="Ryan C.M."/>
            <person name="Banfield J.F."/>
        </authorList>
    </citation>
    <scope>NUCLEOTIDE SEQUENCE [LARGE SCALE GENOMIC DNA]</scope>
</reference>
<dbReference type="GO" id="GO:0071555">
    <property type="term" value="P:cell wall organization"/>
    <property type="evidence" value="ECO:0007669"/>
    <property type="project" value="TreeGrafter"/>
</dbReference>
<dbReference type="AlphaFoldDB" id="A0A2M8G177"/>
<evidence type="ECO:0000313" key="13">
    <source>
        <dbReference type="EMBL" id="PJC65405.1"/>
    </source>
</evidence>
<dbReference type="InterPro" id="IPR001460">
    <property type="entry name" value="PCN-bd_Tpept"/>
</dbReference>
<dbReference type="EC" id="3.5.2.6" evidence="4"/>
<evidence type="ECO:0000256" key="1">
    <source>
        <dbReference type="ARBA" id="ARBA00001526"/>
    </source>
</evidence>
<keyword evidence="10" id="KW-1133">Transmembrane helix</keyword>
<dbReference type="SUPFAM" id="SSF56601">
    <property type="entry name" value="beta-lactamase/transpeptidase-like"/>
    <property type="match status" value="1"/>
</dbReference>
<feature type="region of interest" description="Disordered" evidence="9">
    <location>
        <begin position="227"/>
        <end position="246"/>
    </location>
</feature>
<feature type="transmembrane region" description="Helical" evidence="10">
    <location>
        <begin position="36"/>
        <end position="57"/>
    </location>
</feature>
<dbReference type="Pfam" id="PF00905">
    <property type="entry name" value="Transpeptidase"/>
    <property type="match status" value="1"/>
</dbReference>
<evidence type="ECO:0000259" key="11">
    <source>
        <dbReference type="Pfam" id="PF00905"/>
    </source>
</evidence>
<comment type="similarity">
    <text evidence="3">Belongs to the class-D beta-lactamase family.</text>
</comment>
<evidence type="ECO:0000313" key="14">
    <source>
        <dbReference type="Proteomes" id="UP000229674"/>
    </source>
</evidence>